<dbReference type="RefSeq" id="WP_160633327.1">
    <property type="nucleotide sequence ID" value="NZ_WWNE01000007.1"/>
</dbReference>
<evidence type="ECO:0000259" key="6">
    <source>
        <dbReference type="Pfam" id="PF01957"/>
    </source>
</evidence>
<dbReference type="Gene3D" id="2.40.50.140">
    <property type="entry name" value="Nucleic acid-binding proteins"/>
    <property type="match status" value="1"/>
</dbReference>
<gene>
    <name evidence="7" type="ORF">GQN54_09625</name>
</gene>
<keyword evidence="2 5" id="KW-0812">Transmembrane</keyword>
<name>A0A6N9NPL9_9FLAO</name>
<dbReference type="SUPFAM" id="SSF141322">
    <property type="entry name" value="NfeD domain-like"/>
    <property type="match status" value="1"/>
</dbReference>
<proteinExistence type="predicted"/>
<evidence type="ECO:0000313" key="7">
    <source>
        <dbReference type="EMBL" id="NBG66375.1"/>
    </source>
</evidence>
<comment type="caution">
    <text evidence="7">The sequence shown here is derived from an EMBL/GenBank/DDBJ whole genome shotgun (WGS) entry which is preliminary data.</text>
</comment>
<evidence type="ECO:0000256" key="5">
    <source>
        <dbReference type="SAM" id="Phobius"/>
    </source>
</evidence>
<dbReference type="InterPro" id="IPR002810">
    <property type="entry name" value="NfeD-like_C"/>
</dbReference>
<feature type="domain" description="NfeD-like C-terminal" evidence="6">
    <location>
        <begin position="94"/>
        <end position="148"/>
    </location>
</feature>
<dbReference type="AlphaFoldDB" id="A0A6N9NPL9"/>
<reference evidence="7 8" key="1">
    <citation type="submission" date="2019-12" db="EMBL/GenBank/DDBJ databases">
        <authorList>
            <person name="Zhao J."/>
        </authorList>
    </citation>
    <scope>NUCLEOTIDE SEQUENCE [LARGE SCALE GENOMIC DNA]</scope>
    <source>
        <strain evidence="7 8">S-15</strain>
    </source>
</reference>
<accession>A0A6N9NPL9</accession>
<comment type="subcellular location">
    <subcellularLocation>
        <location evidence="1">Membrane</location>
        <topology evidence="1">Multi-pass membrane protein</topology>
    </subcellularLocation>
</comment>
<dbReference type="InterPro" id="IPR052165">
    <property type="entry name" value="Membrane_assoc_protease"/>
</dbReference>
<keyword evidence="3 5" id="KW-1133">Transmembrane helix</keyword>
<evidence type="ECO:0000256" key="1">
    <source>
        <dbReference type="ARBA" id="ARBA00004141"/>
    </source>
</evidence>
<dbReference type="EMBL" id="WWNE01000007">
    <property type="protein sequence ID" value="NBG66375.1"/>
    <property type="molecule type" value="Genomic_DNA"/>
</dbReference>
<evidence type="ECO:0000256" key="3">
    <source>
        <dbReference type="ARBA" id="ARBA00022989"/>
    </source>
</evidence>
<dbReference type="PANTHER" id="PTHR33507">
    <property type="entry name" value="INNER MEMBRANE PROTEIN YBBJ"/>
    <property type="match status" value="1"/>
</dbReference>
<dbReference type="PANTHER" id="PTHR33507:SF3">
    <property type="entry name" value="INNER MEMBRANE PROTEIN YBBJ"/>
    <property type="match status" value="1"/>
</dbReference>
<evidence type="ECO:0000313" key="8">
    <source>
        <dbReference type="Proteomes" id="UP000470771"/>
    </source>
</evidence>
<evidence type="ECO:0000256" key="4">
    <source>
        <dbReference type="ARBA" id="ARBA00023136"/>
    </source>
</evidence>
<dbReference type="Pfam" id="PF01957">
    <property type="entry name" value="NfeD"/>
    <property type="match status" value="1"/>
</dbReference>
<dbReference type="GO" id="GO:0005886">
    <property type="term" value="C:plasma membrane"/>
    <property type="evidence" value="ECO:0007669"/>
    <property type="project" value="TreeGrafter"/>
</dbReference>
<evidence type="ECO:0000256" key="2">
    <source>
        <dbReference type="ARBA" id="ARBA00022692"/>
    </source>
</evidence>
<protein>
    <recommendedName>
        <fullName evidence="6">NfeD-like C-terminal domain-containing protein</fullName>
    </recommendedName>
</protein>
<keyword evidence="8" id="KW-1185">Reference proteome</keyword>
<organism evidence="7 8">
    <name type="scientific">Acidiluteibacter ferrifornacis</name>
    <dbReference type="NCBI Taxonomy" id="2692424"/>
    <lineage>
        <taxon>Bacteria</taxon>
        <taxon>Pseudomonadati</taxon>
        <taxon>Bacteroidota</taxon>
        <taxon>Flavobacteriia</taxon>
        <taxon>Flavobacteriales</taxon>
        <taxon>Cryomorphaceae</taxon>
        <taxon>Acidiluteibacter</taxon>
    </lineage>
</organism>
<dbReference type="Proteomes" id="UP000470771">
    <property type="component" value="Unassembled WGS sequence"/>
</dbReference>
<feature type="transmembrane region" description="Helical" evidence="5">
    <location>
        <begin position="12"/>
        <end position="36"/>
    </location>
</feature>
<keyword evidence="4 5" id="KW-0472">Membrane</keyword>
<sequence>MKEILYSKEVIWFIIGLILFLLEFIFPGLVLLFFGVGAWITSIAAYLFNLSLDTQLLLFIISSLLSLAALRKLLKEKYMNKSSSDSENDAELDFVGKTAIAVSTFDPGESGKVEFNGSNWMAISDEPIQVGQRVKIIAINSIKLTITPIK</sequence>
<dbReference type="InterPro" id="IPR012340">
    <property type="entry name" value="NA-bd_OB-fold"/>
</dbReference>
<feature type="transmembrane region" description="Helical" evidence="5">
    <location>
        <begin position="56"/>
        <end position="74"/>
    </location>
</feature>